<dbReference type="GO" id="GO:0005829">
    <property type="term" value="C:cytosol"/>
    <property type="evidence" value="ECO:0007669"/>
    <property type="project" value="TreeGrafter"/>
</dbReference>
<evidence type="ECO:0000256" key="2">
    <source>
        <dbReference type="ARBA" id="ARBA00023125"/>
    </source>
</evidence>
<keyword evidence="3" id="KW-0804">Transcription</keyword>
<evidence type="ECO:0000313" key="6">
    <source>
        <dbReference type="Proteomes" id="UP000298050"/>
    </source>
</evidence>
<dbReference type="EMBL" id="SRLE01000001">
    <property type="protein sequence ID" value="TGD76138.1"/>
    <property type="molecule type" value="Genomic_DNA"/>
</dbReference>
<dbReference type="InterPro" id="IPR009057">
    <property type="entry name" value="Homeodomain-like_sf"/>
</dbReference>
<dbReference type="GO" id="GO:0000976">
    <property type="term" value="F:transcription cis-regulatory region binding"/>
    <property type="evidence" value="ECO:0007669"/>
    <property type="project" value="TreeGrafter"/>
</dbReference>
<dbReference type="PANTHER" id="PTHR47894:SF4">
    <property type="entry name" value="HTH-TYPE TRANSCRIPTIONAL REGULATOR GADX"/>
    <property type="match status" value="1"/>
</dbReference>
<organism evidence="5 6">
    <name type="scientific">Mangrovimicrobium sediminis</name>
    <dbReference type="NCBI Taxonomy" id="2562682"/>
    <lineage>
        <taxon>Bacteria</taxon>
        <taxon>Pseudomonadati</taxon>
        <taxon>Pseudomonadota</taxon>
        <taxon>Gammaproteobacteria</taxon>
        <taxon>Cellvibrionales</taxon>
        <taxon>Halieaceae</taxon>
        <taxon>Mangrovimicrobium</taxon>
    </lineage>
</organism>
<proteinExistence type="predicted"/>
<keyword evidence="2" id="KW-0238">DNA-binding</keyword>
<dbReference type="RefSeq" id="WP_135440715.1">
    <property type="nucleotide sequence ID" value="NZ_SRLE01000001.1"/>
</dbReference>
<dbReference type="SUPFAM" id="SSF46689">
    <property type="entry name" value="Homeodomain-like"/>
    <property type="match status" value="1"/>
</dbReference>
<evidence type="ECO:0000313" key="5">
    <source>
        <dbReference type="EMBL" id="TGD76138.1"/>
    </source>
</evidence>
<name>A0A4Z0M9R6_9GAMM</name>
<dbReference type="AlphaFoldDB" id="A0A4Z0M9R6"/>
<keyword evidence="1" id="KW-0805">Transcription regulation</keyword>
<dbReference type="InterPro" id="IPR020449">
    <property type="entry name" value="Tscrpt_reg_AraC-type_HTH"/>
</dbReference>
<dbReference type="PROSITE" id="PS00041">
    <property type="entry name" value="HTH_ARAC_FAMILY_1"/>
    <property type="match status" value="1"/>
</dbReference>
<dbReference type="GO" id="GO:0003700">
    <property type="term" value="F:DNA-binding transcription factor activity"/>
    <property type="evidence" value="ECO:0007669"/>
    <property type="project" value="InterPro"/>
</dbReference>
<dbReference type="PROSITE" id="PS01124">
    <property type="entry name" value="HTH_ARAC_FAMILY_2"/>
    <property type="match status" value="1"/>
</dbReference>
<evidence type="ECO:0000259" key="4">
    <source>
        <dbReference type="PROSITE" id="PS01124"/>
    </source>
</evidence>
<feature type="domain" description="HTH araC/xylS-type" evidence="4">
    <location>
        <begin position="252"/>
        <end position="350"/>
    </location>
</feature>
<dbReference type="Pfam" id="PF12833">
    <property type="entry name" value="HTH_18"/>
    <property type="match status" value="1"/>
</dbReference>
<dbReference type="PANTHER" id="PTHR47894">
    <property type="entry name" value="HTH-TYPE TRANSCRIPTIONAL REGULATOR GADX"/>
    <property type="match status" value="1"/>
</dbReference>
<comment type="caution">
    <text evidence="5">The sequence shown here is derived from an EMBL/GenBank/DDBJ whole genome shotgun (WGS) entry which is preliminary data.</text>
</comment>
<dbReference type="InterPro" id="IPR018062">
    <property type="entry name" value="HTH_AraC-typ_CS"/>
</dbReference>
<dbReference type="PRINTS" id="PR00032">
    <property type="entry name" value="HTHARAC"/>
</dbReference>
<dbReference type="SMART" id="SM00342">
    <property type="entry name" value="HTH_ARAC"/>
    <property type="match status" value="1"/>
</dbReference>
<evidence type="ECO:0000256" key="1">
    <source>
        <dbReference type="ARBA" id="ARBA00023015"/>
    </source>
</evidence>
<dbReference type="OrthoDB" id="6194859at2"/>
<dbReference type="InterPro" id="IPR018060">
    <property type="entry name" value="HTH_AraC"/>
</dbReference>
<dbReference type="Gene3D" id="1.10.10.60">
    <property type="entry name" value="Homeodomain-like"/>
    <property type="match status" value="1"/>
</dbReference>
<sequence length="359" mass="39009">MQAQFSLSPTAERPLVPCPGQGKLRAGYLRGFTDLISSFGADPSSILAREGIDPQSFDDPDQDIECIAAVNLLEFCSSHFQDPLFGLRLAEIQDPDVYGCVMAMARAAPNLRQALQCLVDYVPTCVSPEAGFELATTGGTVELRWSTNVGMGRLEQVNLHGMLLNMKMLHILGGEHFRPRYANLTCSLDRASIRRLQDQLGCRVRGGASSNAIAFSADALDQPLASANRMLFGLLGRGLAELCASARASFREQVEACVRQAISSGQCSADDCAEQLGTSTRTLQKRLARLGVKFSDIAQEERIKLAKHALTWSDFSLDEIASRLGYSEQTSFGRAFKRATGMTPKAYRNAAQDASRAMA</sequence>
<keyword evidence="6" id="KW-1185">Reference proteome</keyword>
<gene>
    <name evidence="5" type="ORF">E4634_00900</name>
</gene>
<dbReference type="InterPro" id="IPR032687">
    <property type="entry name" value="AraC-type_N"/>
</dbReference>
<reference evidence="5 6" key="1">
    <citation type="submission" date="2019-04" db="EMBL/GenBank/DDBJ databases">
        <title>Taxonomy of novel Haliea sp. from mangrove soil of West Coast of India.</title>
        <authorList>
            <person name="Verma A."/>
            <person name="Kumar P."/>
            <person name="Krishnamurthi S."/>
        </authorList>
    </citation>
    <scope>NUCLEOTIDE SEQUENCE [LARGE SCALE GENOMIC DNA]</scope>
    <source>
        <strain evidence="5 6">SAOS-164</strain>
    </source>
</reference>
<dbReference type="Proteomes" id="UP000298050">
    <property type="component" value="Unassembled WGS sequence"/>
</dbReference>
<evidence type="ECO:0000256" key="3">
    <source>
        <dbReference type="ARBA" id="ARBA00023163"/>
    </source>
</evidence>
<dbReference type="Pfam" id="PF12625">
    <property type="entry name" value="Arabinose_bd"/>
    <property type="match status" value="1"/>
</dbReference>
<protein>
    <submittedName>
        <fullName evidence="5">AraC family transcriptional regulator</fullName>
    </submittedName>
</protein>
<accession>A0A4Z0M9R6</accession>